<keyword evidence="5" id="KW-0460">Magnesium</keyword>
<sequence length="354" mass="38524">MTDSAASLDDIAFSFEDRLTQVLAEGRHRSRGFSEQYGHLWDSLSYMAIGGKLVRPRLLMDAHAALGGSNHCAAVDAACAMQLLHVALVIHDDVIDNDTIRRGEANISGEFASDAMLRGAAQHDAQAWGDATSLLAGDLMLTLAHSLLARLDIDEAKRRAVLDIFDDTIFESAAGEHSDVWFSLHLEEARSQDVLAMVGQKTAIYSFQAPLLMAAVLAGASRRMLDDLTAISSQLGVIYQLRDDVLGLFGDERKTGKSTVSDLREGKETLLIAFARSDPSWAGVQSLFGDRMLSTADGHRLRKVIEESGALVFVESMVSQRCENLYRLIREAALPTALSDRLIGLTSECAVRTS</sequence>
<dbReference type="PROSITE" id="PS00723">
    <property type="entry name" value="POLYPRENYL_SYNTHASE_1"/>
    <property type="match status" value="1"/>
</dbReference>
<dbReference type="PROSITE" id="PS00444">
    <property type="entry name" value="POLYPRENYL_SYNTHASE_2"/>
    <property type="match status" value="1"/>
</dbReference>
<keyword evidence="8" id="KW-1185">Reference proteome</keyword>
<gene>
    <name evidence="7" type="ORF">BKA07_001418</name>
</gene>
<dbReference type="AlphaFoldDB" id="A0A846S0B9"/>
<dbReference type="Pfam" id="PF00348">
    <property type="entry name" value="polyprenyl_synt"/>
    <property type="match status" value="1"/>
</dbReference>
<keyword evidence="4" id="KW-0479">Metal-binding</keyword>
<dbReference type="PANTHER" id="PTHR12001">
    <property type="entry name" value="GERANYLGERANYL PYROPHOSPHATE SYNTHASE"/>
    <property type="match status" value="1"/>
</dbReference>
<evidence type="ECO:0000256" key="6">
    <source>
        <dbReference type="RuleBase" id="RU004466"/>
    </source>
</evidence>
<dbReference type="GO" id="GO:0004337">
    <property type="term" value="F:(2E,6E)-farnesyl diphosphate synthase activity"/>
    <property type="evidence" value="ECO:0007669"/>
    <property type="project" value="UniProtKB-EC"/>
</dbReference>
<dbReference type="SFLD" id="SFLDS00005">
    <property type="entry name" value="Isoprenoid_Synthase_Type_I"/>
    <property type="match status" value="1"/>
</dbReference>
<evidence type="ECO:0000256" key="1">
    <source>
        <dbReference type="ARBA" id="ARBA00001946"/>
    </source>
</evidence>
<comment type="cofactor">
    <cofactor evidence="1">
        <name>Mg(2+)</name>
        <dbReference type="ChEBI" id="CHEBI:18420"/>
    </cofactor>
</comment>
<keyword evidence="3 6" id="KW-0808">Transferase</keyword>
<dbReference type="EC" id="2.5.1.1" evidence="7"/>
<dbReference type="GO" id="GO:0046872">
    <property type="term" value="F:metal ion binding"/>
    <property type="evidence" value="ECO:0007669"/>
    <property type="project" value="UniProtKB-KW"/>
</dbReference>
<dbReference type="EMBL" id="JAATJN010000001">
    <property type="protein sequence ID" value="NJC56383.1"/>
    <property type="molecule type" value="Genomic_DNA"/>
</dbReference>
<comment type="similarity">
    <text evidence="2 6">Belongs to the FPP/GGPP synthase family.</text>
</comment>
<dbReference type="GO" id="GO:0004161">
    <property type="term" value="F:dimethylallyltranstransferase activity"/>
    <property type="evidence" value="ECO:0007669"/>
    <property type="project" value="UniProtKB-EC"/>
</dbReference>
<dbReference type="CDD" id="cd00685">
    <property type="entry name" value="Trans_IPPS_HT"/>
    <property type="match status" value="1"/>
</dbReference>
<dbReference type="EC" id="2.5.1.29" evidence="7"/>
<reference evidence="7 8" key="1">
    <citation type="submission" date="2020-03" db="EMBL/GenBank/DDBJ databases">
        <title>Sequencing the genomes of 1000 actinobacteria strains.</title>
        <authorList>
            <person name="Klenk H.-P."/>
        </authorList>
    </citation>
    <scope>NUCLEOTIDE SEQUENCE [LARGE SCALE GENOMIC DNA]</scope>
    <source>
        <strain evidence="7 8">DSM 18964</strain>
    </source>
</reference>
<evidence type="ECO:0000256" key="2">
    <source>
        <dbReference type="ARBA" id="ARBA00006706"/>
    </source>
</evidence>
<dbReference type="Gene3D" id="1.10.600.10">
    <property type="entry name" value="Farnesyl Diphosphate Synthase"/>
    <property type="match status" value="1"/>
</dbReference>
<evidence type="ECO:0000256" key="5">
    <source>
        <dbReference type="ARBA" id="ARBA00022842"/>
    </source>
</evidence>
<comment type="caution">
    <text evidence="7">The sequence shown here is derived from an EMBL/GenBank/DDBJ whole genome shotgun (WGS) entry which is preliminary data.</text>
</comment>
<dbReference type="SUPFAM" id="SSF48576">
    <property type="entry name" value="Terpenoid synthases"/>
    <property type="match status" value="1"/>
</dbReference>
<dbReference type="GO" id="GO:0004311">
    <property type="term" value="F:geranylgeranyl diphosphate synthase activity"/>
    <property type="evidence" value="ECO:0007669"/>
    <property type="project" value="UniProtKB-EC"/>
</dbReference>
<dbReference type="InterPro" id="IPR008949">
    <property type="entry name" value="Isoprenoid_synthase_dom_sf"/>
</dbReference>
<dbReference type="RefSeq" id="WP_167950267.1">
    <property type="nucleotide sequence ID" value="NZ_BAAAPQ010000026.1"/>
</dbReference>
<dbReference type="GO" id="GO:0008299">
    <property type="term" value="P:isoprenoid biosynthetic process"/>
    <property type="evidence" value="ECO:0007669"/>
    <property type="project" value="InterPro"/>
</dbReference>
<evidence type="ECO:0000313" key="8">
    <source>
        <dbReference type="Proteomes" id="UP000576792"/>
    </source>
</evidence>
<organism evidence="7 8">
    <name type="scientific">Brevibacterium marinum</name>
    <dbReference type="NCBI Taxonomy" id="418643"/>
    <lineage>
        <taxon>Bacteria</taxon>
        <taxon>Bacillati</taxon>
        <taxon>Actinomycetota</taxon>
        <taxon>Actinomycetes</taxon>
        <taxon>Micrococcales</taxon>
        <taxon>Brevibacteriaceae</taxon>
        <taxon>Brevibacterium</taxon>
    </lineage>
</organism>
<evidence type="ECO:0000256" key="4">
    <source>
        <dbReference type="ARBA" id="ARBA00022723"/>
    </source>
</evidence>
<accession>A0A846S0B9</accession>
<dbReference type="Proteomes" id="UP000576792">
    <property type="component" value="Unassembled WGS sequence"/>
</dbReference>
<evidence type="ECO:0000313" key="7">
    <source>
        <dbReference type="EMBL" id="NJC56383.1"/>
    </source>
</evidence>
<dbReference type="InterPro" id="IPR033749">
    <property type="entry name" value="Polyprenyl_synt_CS"/>
</dbReference>
<protein>
    <submittedName>
        <fullName evidence="7">Geranylgeranyl diphosphate synthase type II</fullName>
        <ecNumber evidence="7">2.5.1.1</ecNumber>
        <ecNumber evidence="7">2.5.1.10</ecNumber>
        <ecNumber evidence="7">2.5.1.29</ecNumber>
    </submittedName>
</protein>
<dbReference type="InterPro" id="IPR000092">
    <property type="entry name" value="Polyprenyl_synt"/>
</dbReference>
<dbReference type="EC" id="2.5.1.10" evidence="7"/>
<evidence type="ECO:0000256" key="3">
    <source>
        <dbReference type="ARBA" id="ARBA00022679"/>
    </source>
</evidence>
<proteinExistence type="inferred from homology"/>
<name>A0A846S0B9_9MICO</name>
<dbReference type="PANTHER" id="PTHR12001:SF85">
    <property type="entry name" value="SHORT CHAIN ISOPRENYL DIPHOSPHATE SYNTHASE"/>
    <property type="match status" value="1"/>
</dbReference>